<feature type="region of interest" description="Disordered" evidence="1">
    <location>
        <begin position="31"/>
        <end position="53"/>
    </location>
</feature>
<evidence type="ECO:0000313" key="3">
    <source>
        <dbReference type="Proteomes" id="UP000198688"/>
    </source>
</evidence>
<dbReference type="Proteomes" id="UP000198688">
    <property type="component" value="Chromosome I"/>
</dbReference>
<evidence type="ECO:0000256" key="1">
    <source>
        <dbReference type="SAM" id="MobiDB-lite"/>
    </source>
</evidence>
<reference evidence="2 3" key="1">
    <citation type="submission" date="2016-10" db="EMBL/GenBank/DDBJ databases">
        <authorList>
            <person name="de Groot N.N."/>
        </authorList>
    </citation>
    <scope>NUCLEOTIDE SEQUENCE [LARGE SCALE GENOMIC DNA]</scope>
    <source>
        <strain evidence="2 3">DSM 43941</strain>
    </source>
</reference>
<keyword evidence="3" id="KW-1185">Reference proteome</keyword>
<proteinExistence type="predicted"/>
<dbReference type="EMBL" id="LT629758">
    <property type="protein sequence ID" value="SDS62320.1"/>
    <property type="molecule type" value="Genomic_DNA"/>
</dbReference>
<accession>A0A1H1TPZ8</accession>
<dbReference type="OrthoDB" id="3779334at2"/>
<name>A0A1H1TPZ8_9ACTN</name>
<dbReference type="RefSeq" id="WP_157751307.1">
    <property type="nucleotide sequence ID" value="NZ_BOMJ01000020.1"/>
</dbReference>
<dbReference type="STRING" id="113562.SAMN04489716_1207"/>
<organism evidence="2 3">
    <name type="scientific">Actinoplanes derwentensis</name>
    <dbReference type="NCBI Taxonomy" id="113562"/>
    <lineage>
        <taxon>Bacteria</taxon>
        <taxon>Bacillati</taxon>
        <taxon>Actinomycetota</taxon>
        <taxon>Actinomycetes</taxon>
        <taxon>Micromonosporales</taxon>
        <taxon>Micromonosporaceae</taxon>
        <taxon>Actinoplanes</taxon>
    </lineage>
</organism>
<sequence length="53" mass="6217">MDRANFYRGRVGGWLVNDRYLSRFGEVPVEQPRSGSWPFDLTPERGWPGRPHN</sequence>
<dbReference type="AlphaFoldDB" id="A0A1H1TPZ8"/>
<gene>
    <name evidence="2" type="ORF">SAMN04489716_1207</name>
</gene>
<evidence type="ECO:0000313" key="2">
    <source>
        <dbReference type="EMBL" id="SDS62320.1"/>
    </source>
</evidence>
<protein>
    <submittedName>
        <fullName evidence="2">Uncharacterized protein</fullName>
    </submittedName>
</protein>